<name>B7PB21_IXOSC</name>
<organism>
    <name type="scientific">Ixodes scapularis</name>
    <name type="common">Black-legged tick</name>
    <name type="synonym">Deer tick</name>
    <dbReference type="NCBI Taxonomy" id="6945"/>
    <lineage>
        <taxon>Eukaryota</taxon>
        <taxon>Metazoa</taxon>
        <taxon>Ecdysozoa</taxon>
        <taxon>Arthropoda</taxon>
        <taxon>Chelicerata</taxon>
        <taxon>Arachnida</taxon>
        <taxon>Acari</taxon>
        <taxon>Parasitiformes</taxon>
        <taxon>Ixodida</taxon>
        <taxon>Ixodoidea</taxon>
        <taxon>Ixodidae</taxon>
        <taxon>Ixodinae</taxon>
        <taxon>Ixodes</taxon>
    </lineage>
</organism>
<dbReference type="Proteomes" id="UP000001555">
    <property type="component" value="Unassembled WGS sequence"/>
</dbReference>
<evidence type="ECO:0000313" key="2">
    <source>
        <dbReference type="EnsemblMetazoa" id="ISCW017524-PA"/>
    </source>
</evidence>
<keyword evidence="3" id="KW-1185">Reference proteome</keyword>
<protein>
    <submittedName>
        <fullName evidence="1 2">Uncharacterized protein</fullName>
    </submittedName>
</protein>
<dbReference type="AlphaFoldDB" id="B7PB21"/>
<gene>
    <name evidence="1" type="ORF">IscW_ISCW017524</name>
</gene>
<dbReference type="HOGENOM" id="CLU_1962004_0_0_1"/>
<dbReference type="PaxDb" id="6945-B7PB21"/>
<dbReference type="EMBL" id="DS674345">
    <property type="protein sequence ID" value="EEC03793.1"/>
    <property type="molecule type" value="Genomic_DNA"/>
</dbReference>
<sequence length="128" mass="14748">MQFMKQYCNKADPPCSPFHVAAWVVGKQTCRLFYLPHDMNELCGSQLILFATRWGWTAEKHICRAFIFLLHGRGRLWQSGPVICKRAPLARHSERVRPFSPMFSHKRELCYGRYQCGGVCGLGCQLGR</sequence>
<evidence type="ECO:0000313" key="1">
    <source>
        <dbReference type="EMBL" id="EEC03793.1"/>
    </source>
</evidence>
<dbReference type="VEuPathDB" id="VectorBase:ISCI017524"/>
<dbReference type="EnsemblMetazoa" id="ISCW017524-RA">
    <property type="protein sequence ID" value="ISCW017524-PA"/>
    <property type="gene ID" value="ISCW017524"/>
</dbReference>
<dbReference type="VEuPathDB" id="VectorBase:ISCW017524"/>
<reference evidence="2" key="2">
    <citation type="submission" date="2020-05" db="UniProtKB">
        <authorList>
            <consortium name="EnsemblMetazoa"/>
        </authorList>
    </citation>
    <scope>IDENTIFICATION</scope>
    <source>
        <strain evidence="2">wikel</strain>
    </source>
</reference>
<proteinExistence type="predicted"/>
<dbReference type="InParanoid" id="B7PB21"/>
<dbReference type="EMBL" id="ABJB010260632">
    <property type="status" value="NOT_ANNOTATED_CDS"/>
    <property type="molecule type" value="Genomic_DNA"/>
</dbReference>
<evidence type="ECO:0000313" key="3">
    <source>
        <dbReference type="Proteomes" id="UP000001555"/>
    </source>
</evidence>
<reference evidence="1 3" key="1">
    <citation type="submission" date="2008-03" db="EMBL/GenBank/DDBJ databases">
        <title>Annotation of Ixodes scapularis.</title>
        <authorList>
            <consortium name="Ixodes scapularis Genome Project Consortium"/>
            <person name="Caler E."/>
            <person name="Hannick L.I."/>
            <person name="Bidwell S."/>
            <person name="Joardar V."/>
            <person name="Thiagarajan M."/>
            <person name="Amedeo P."/>
            <person name="Galinsky K.J."/>
            <person name="Schobel S."/>
            <person name="Inman J."/>
            <person name="Hostetler J."/>
            <person name="Miller J."/>
            <person name="Hammond M."/>
            <person name="Megy K."/>
            <person name="Lawson D."/>
            <person name="Kodira C."/>
            <person name="Sutton G."/>
            <person name="Meyer J."/>
            <person name="Hill C.A."/>
            <person name="Birren B."/>
            <person name="Nene V."/>
            <person name="Collins F."/>
            <person name="Alarcon-Chaidez F."/>
            <person name="Wikel S."/>
            <person name="Strausberg R."/>
        </authorList>
    </citation>
    <scope>NUCLEOTIDE SEQUENCE [LARGE SCALE GENOMIC DNA]</scope>
    <source>
        <strain evidence="3">Wikel</strain>
        <strain evidence="1">Wikel colony</strain>
    </source>
</reference>
<accession>B7PB21</accession>